<protein>
    <submittedName>
        <fullName evidence="2">Uncharacterized protein</fullName>
    </submittedName>
</protein>
<proteinExistence type="predicted"/>
<dbReference type="EMBL" id="SOEO01000001">
    <property type="protein sequence ID" value="TDX86464.1"/>
    <property type="molecule type" value="Genomic_DNA"/>
</dbReference>
<gene>
    <name evidence="2" type="ORF">B0I22_0590</name>
</gene>
<keyword evidence="1" id="KW-0812">Transmembrane</keyword>
<dbReference type="RefSeq" id="WP_133943078.1">
    <property type="nucleotide sequence ID" value="NZ_SOEO01000001.1"/>
</dbReference>
<evidence type="ECO:0000313" key="3">
    <source>
        <dbReference type="Proteomes" id="UP000295313"/>
    </source>
</evidence>
<keyword evidence="3" id="KW-1185">Reference proteome</keyword>
<keyword evidence="1" id="KW-1133">Transmembrane helix</keyword>
<feature type="transmembrane region" description="Helical" evidence="1">
    <location>
        <begin position="7"/>
        <end position="23"/>
    </location>
</feature>
<dbReference type="AlphaFoldDB" id="A0A4R8I9X7"/>
<organism evidence="2 3">
    <name type="scientific">Epilithonimonas xixisoli</name>
    <dbReference type="NCBI Taxonomy" id="1476462"/>
    <lineage>
        <taxon>Bacteria</taxon>
        <taxon>Pseudomonadati</taxon>
        <taxon>Bacteroidota</taxon>
        <taxon>Flavobacteriia</taxon>
        <taxon>Flavobacteriales</taxon>
        <taxon>Weeksellaceae</taxon>
        <taxon>Chryseobacterium group</taxon>
        <taxon>Epilithonimonas</taxon>
    </lineage>
</organism>
<dbReference type="Proteomes" id="UP000295313">
    <property type="component" value="Unassembled WGS sequence"/>
</dbReference>
<name>A0A4R8I9X7_9FLAO</name>
<reference evidence="2 3" key="1">
    <citation type="submission" date="2019-03" db="EMBL/GenBank/DDBJ databases">
        <title>Genomic Encyclopedia of Type Strains, Phase III (KMG-III): the genomes of soil and plant-associated and newly described type strains.</title>
        <authorList>
            <person name="Whitman W."/>
        </authorList>
    </citation>
    <scope>NUCLEOTIDE SEQUENCE [LARGE SCALE GENOMIC DNA]</scope>
    <source>
        <strain evidence="2 3">CGMCC 1.12802</strain>
    </source>
</reference>
<evidence type="ECO:0000313" key="2">
    <source>
        <dbReference type="EMBL" id="TDX86464.1"/>
    </source>
</evidence>
<keyword evidence="1" id="KW-0472">Membrane</keyword>
<sequence>MKNLYRNLILGFVFFIHIFYFGQNQISLNQIDNFELNKNYKLDFNYNWNNMVRLDKNIIPELEKVVTILNKNENLIAIISIKINNKGNEKWTTDITTKQRINIEKELKKIDYNPTKIKILSLGNKYFKMGYLFFSNLDVIFYNRQDVENFEEKELTELYLMNFNKKTNY</sequence>
<dbReference type="OrthoDB" id="611024at2"/>
<accession>A0A4R8I9X7</accession>
<comment type="caution">
    <text evidence="2">The sequence shown here is derived from an EMBL/GenBank/DDBJ whole genome shotgun (WGS) entry which is preliminary data.</text>
</comment>
<evidence type="ECO:0000256" key="1">
    <source>
        <dbReference type="SAM" id="Phobius"/>
    </source>
</evidence>